<dbReference type="AlphaFoldDB" id="A0A381UE09"/>
<feature type="compositionally biased region" description="Basic and acidic residues" evidence="1">
    <location>
        <begin position="136"/>
        <end position="149"/>
    </location>
</feature>
<feature type="region of interest" description="Disordered" evidence="1">
    <location>
        <begin position="136"/>
        <end position="163"/>
    </location>
</feature>
<dbReference type="EMBL" id="UINC01006256">
    <property type="protein sequence ID" value="SVA26446.1"/>
    <property type="molecule type" value="Genomic_DNA"/>
</dbReference>
<proteinExistence type="predicted"/>
<dbReference type="SUPFAM" id="SSF53474">
    <property type="entry name" value="alpha/beta-Hydrolases"/>
    <property type="match status" value="1"/>
</dbReference>
<protein>
    <recommendedName>
        <fullName evidence="2">AB hydrolase-1 domain-containing protein</fullName>
    </recommendedName>
</protein>
<evidence type="ECO:0000259" key="2">
    <source>
        <dbReference type="Pfam" id="PF00561"/>
    </source>
</evidence>
<dbReference type="InterPro" id="IPR000073">
    <property type="entry name" value="AB_hydrolase_1"/>
</dbReference>
<organism evidence="3">
    <name type="scientific">marine metagenome</name>
    <dbReference type="NCBI Taxonomy" id="408172"/>
    <lineage>
        <taxon>unclassified sequences</taxon>
        <taxon>metagenomes</taxon>
        <taxon>ecological metagenomes</taxon>
    </lineage>
</organism>
<dbReference type="PANTHER" id="PTHR43433">
    <property type="entry name" value="HYDROLASE, ALPHA/BETA FOLD FAMILY PROTEIN"/>
    <property type="match status" value="1"/>
</dbReference>
<dbReference type="Pfam" id="PF00561">
    <property type="entry name" value="Abhydrolase_1"/>
    <property type="match status" value="1"/>
</dbReference>
<gene>
    <name evidence="3" type="ORF">METZ01_LOCUS79300</name>
</gene>
<dbReference type="InterPro" id="IPR050471">
    <property type="entry name" value="AB_hydrolase"/>
</dbReference>
<sequence>MTAMNVTVTGASLYVEIEGPEALPALLLWQPGSCNLRVWDQLVPKLLSRFRVIRVDLRGLGESSAAEDPDTQYTFEQYAEDACKVLDHVGVSTCHVWSQSWGSRPAMAFSALNPNRVVSAALYAANVDMPDVKAQREGSKLAADKRRAEGITATPPPEGFQIHQSPDAAQEAMKAMRKFVLADVVGKLSMPILIATGEYDPNLTSSRAIAESAENIELVELKNVGHNSILEHPNLALETFLRFHDSMDS</sequence>
<feature type="domain" description="AB hydrolase-1" evidence="2">
    <location>
        <begin position="35"/>
        <end position="130"/>
    </location>
</feature>
<name>A0A381UE09_9ZZZZ</name>
<reference evidence="3" key="1">
    <citation type="submission" date="2018-05" db="EMBL/GenBank/DDBJ databases">
        <authorList>
            <person name="Lanie J.A."/>
            <person name="Ng W.-L."/>
            <person name="Kazmierczak K.M."/>
            <person name="Andrzejewski T.M."/>
            <person name="Davidsen T.M."/>
            <person name="Wayne K.J."/>
            <person name="Tettelin H."/>
            <person name="Glass J.I."/>
            <person name="Rusch D."/>
            <person name="Podicherti R."/>
            <person name="Tsui H.-C.T."/>
            <person name="Winkler M.E."/>
        </authorList>
    </citation>
    <scope>NUCLEOTIDE SEQUENCE</scope>
</reference>
<dbReference type="PANTHER" id="PTHR43433:SF5">
    <property type="entry name" value="AB HYDROLASE-1 DOMAIN-CONTAINING PROTEIN"/>
    <property type="match status" value="1"/>
</dbReference>
<evidence type="ECO:0000256" key="1">
    <source>
        <dbReference type="SAM" id="MobiDB-lite"/>
    </source>
</evidence>
<dbReference type="Gene3D" id="3.40.50.1820">
    <property type="entry name" value="alpha/beta hydrolase"/>
    <property type="match status" value="1"/>
</dbReference>
<dbReference type="InterPro" id="IPR029058">
    <property type="entry name" value="AB_hydrolase_fold"/>
</dbReference>
<accession>A0A381UE09</accession>
<evidence type="ECO:0000313" key="3">
    <source>
        <dbReference type="EMBL" id="SVA26446.1"/>
    </source>
</evidence>